<comment type="caution">
    <text evidence="9">The sequence shown here is derived from an EMBL/GenBank/DDBJ whole genome shotgun (WGS) entry which is preliminary data.</text>
</comment>
<dbReference type="PANTHER" id="PTHR43045">
    <property type="entry name" value="SHIKIMATE TRANSPORTER"/>
    <property type="match status" value="1"/>
</dbReference>
<keyword evidence="3" id="KW-1003">Cell membrane</keyword>
<protein>
    <submittedName>
        <fullName evidence="9">Fosfomycin resistance protein AbaF</fullName>
    </submittedName>
</protein>
<dbReference type="InterPro" id="IPR036259">
    <property type="entry name" value="MFS_trans_sf"/>
</dbReference>
<evidence type="ECO:0000256" key="3">
    <source>
        <dbReference type="ARBA" id="ARBA00022475"/>
    </source>
</evidence>
<evidence type="ECO:0000256" key="4">
    <source>
        <dbReference type="ARBA" id="ARBA00022692"/>
    </source>
</evidence>
<dbReference type="EMBL" id="CAJZAF010000057">
    <property type="protein sequence ID" value="CAG9187054.1"/>
    <property type="molecule type" value="Genomic_DNA"/>
</dbReference>
<feature type="domain" description="Major facilitator superfamily (MFS) profile" evidence="8">
    <location>
        <begin position="21"/>
        <end position="437"/>
    </location>
</feature>
<feature type="transmembrane region" description="Helical" evidence="7">
    <location>
        <begin position="382"/>
        <end position="404"/>
    </location>
</feature>
<feature type="transmembrane region" description="Helical" evidence="7">
    <location>
        <begin position="21"/>
        <end position="42"/>
    </location>
</feature>
<dbReference type="PROSITE" id="PS50850">
    <property type="entry name" value="MFS"/>
    <property type="match status" value="1"/>
</dbReference>
<dbReference type="Pfam" id="PF07690">
    <property type="entry name" value="MFS_1"/>
    <property type="match status" value="1"/>
</dbReference>
<dbReference type="PANTHER" id="PTHR43045:SF1">
    <property type="entry name" value="SHIKIMATE TRANSPORTER"/>
    <property type="match status" value="1"/>
</dbReference>
<reference evidence="9 10" key="1">
    <citation type="submission" date="2021-08" db="EMBL/GenBank/DDBJ databases">
        <authorList>
            <person name="Peeters C."/>
        </authorList>
    </citation>
    <scope>NUCLEOTIDE SEQUENCE [LARGE SCALE GENOMIC DNA]</scope>
    <source>
        <strain evidence="9 10">LMG 23994</strain>
    </source>
</reference>
<dbReference type="Proteomes" id="UP000701702">
    <property type="component" value="Unassembled WGS sequence"/>
</dbReference>
<feature type="transmembrane region" description="Helical" evidence="7">
    <location>
        <begin position="191"/>
        <end position="213"/>
    </location>
</feature>
<keyword evidence="6 7" id="KW-0472">Membrane</keyword>
<accession>A0ABN7ZMG7</accession>
<keyword evidence="5 7" id="KW-1133">Transmembrane helix</keyword>
<feature type="transmembrane region" description="Helical" evidence="7">
    <location>
        <begin position="285"/>
        <end position="306"/>
    </location>
</feature>
<sequence length="450" mass="48300">MTKQATAAQSAQDAARKLRQVVTSSTIGAMVEWYDFFLYGVVAGLVFNKLYFPSADPVVGTLLAYATFAAGFVARPLGGVIFGHFGDTLGRKRMLVLTLMIMGVATTAIGLIPTYQQIGVWAPILLLVCRVAQGIGLGGEWGGAVLMTFESAPSHRRGFFASLPQTGMSLGLVLASGVIAILSLLLSDKDFLAWGWRIAFMLSAVMVLIGSYMRSHVEESPEFAAAQHDHEEAPGLPFLAMLRRYPAVVLACMGARFIDGVFFNVFGVFSLAYLTQTLKLSRDQALLGVLIGAGVMTFFIPLWGAVSDRVGRPIVYGTGALLAGLSAFPAFWLMQHSGGNVLLVWAAIIIPFGIFHAAVFGTMSSMFSEVFDPRVRYTGISFVYQFAGVFAGGLTPIIATWLNAKADGEPWYLCAYVLGVGIMSAACTMWIAFRSAHANRVSLAPSKVHG</sequence>
<keyword evidence="4 7" id="KW-0812">Transmembrane</keyword>
<dbReference type="CDD" id="cd17369">
    <property type="entry name" value="MFS_ShiA_like"/>
    <property type="match status" value="1"/>
</dbReference>
<dbReference type="InterPro" id="IPR020846">
    <property type="entry name" value="MFS_dom"/>
</dbReference>
<keyword evidence="10" id="KW-1185">Reference proteome</keyword>
<keyword evidence="2" id="KW-0813">Transport</keyword>
<dbReference type="SUPFAM" id="SSF103473">
    <property type="entry name" value="MFS general substrate transporter"/>
    <property type="match status" value="1"/>
</dbReference>
<feature type="transmembrane region" description="Helical" evidence="7">
    <location>
        <begin position="410"/>
        <end position="433"/>
    </location>
</feature>
<evidence type="ECO:0000256" key="5">
    <source>
        <dbReference type="ARBA" id="ARBA00022989"/>
    </source>
</evidence>
<dbReference type="RefSeq" id="WP_220632193.1">
    <property type="nucleotide sequence ID" value="NZ_CAJZAF010000057.1"/>
</dbReference>
<organism evidence="9 10">
    <name type="scientific">Cupriavidus pinatubonensis</name>
    <dbReference type="NCBI Taxonomy" id="248026"/>
    <lineage>
        <taxon>Bacteria</taxon>
        <taxon>Pseudomonadati</taxon>
        <taxon>Pseudomonadota</taxon>
        <taxon>Betaproteobacteria</taxon>
        <taxon>Burkholderiales</taxon>
        <taxon>Burkholderiaceae</taxon>
        <taxon>Cupriavidus</taxon>
    </lineage>
</organism>
<dbReference type="InterPro" id="IPR011701">
    <property type="entry name" value="MFS"/>
</dbReference>
<proteinExistence type="predicted"/>
<evidence type="ECO:0000313" key="10">
    <source>
        <dbReference type="Proteomes" id="UP000701702"/>
    </source>
</evidence>
<feature type="transmembrane region" description="Helical" evidence="7">
    <location>
        <begin position="94"/>
        <end position="112"/>
    </location>
</feature>
<comment type="subcellular location">
    <subcellularLocation>
        <location evidence="1">Cell membrane</location>
        <topology evidence="1">Multi-pass membrane protein</topology>
    </subcellularLocation>
</comment>
<evidence type="ECO:0000259" key="8">
    <source>
        <dbReference type="PROSITE" id="PS50850"/>
    </source>
</evidence>
<evidence type="ECO:0000256" key="1">
    <source>
        <dbReference type="ARBA" id="ARBA00004651"/>
    </source>
</evidence>
<gene>
    <name evidence="9" type="primary">abaF_2</name>
    <name evidence="9" type="ORF">LMG23994_06530</name>
</gene>
<dbReference type="Pfam" id="PF00083">
    <property type="entry name" value="Sugar_tr"/>
    <property type="match status" value="1"/>
</dbReference>
<name>A0ABN7ZMG7_9BURK</name>
<feature type="transmembrane region" description="Helical" evidence="7">
    <location>
        <begin position="340"/>
        <end position="361"/>
    </location>
</feature>
<feature type="transmembrane region" description="Helical" evidence="7">
    <location>
        <begin position="313"/>
        <end position="334"/>
    </location>
</feature>
<evidence type="ECO:0000256" key="7">
    <source>
        <dbReference type="SAM" id="Phobius"/>
    </source>
</evidence>
<feature type="transmembrane region" description="Helical" evidence="7">
    <location>
        <begin position="62"/>
        <end position="82"/>
    </location>
</feature>
<evidence type="ECO:0000313" key="9">
    <source>
        <dbReference type="EMBL" id="CAG9187054.1"/>
    </source>
</evidence>
<dbReference type="Gene3D" id="1.20.1250.20">
    <property type="entry name" value="MFS general substrate transporter like domains"/>
    <property type="match status" value="2"/>
</dbReference>
<feature type="transmembrane region" description="Helical" evidence="7">
    <location>
        <begin position="247"/>
        <end position="273"/>
    </location>
</feature>
<feature type="transmembrane region" description="Helical" evidence="7">
    <location>
        <begin position="159"/>
        <end position="185"/>
    </location>
</feature>
<evidence type="ECO:0000256" key="6">
    <source>
        <dbReference type="ARBA" id="ARBA00023136"/>
    </source>
</evidence>
<dbReference type="InterPro" id="IPR005828">
    <property type="entry name" value="MFS_sugar_transport-like"/>
</dbReference>
<evidence type="ECO:0000256" key="2">
    <source>
        <dbReference type="ARBA" id="ARBA00022448"/>
    </source>
</evidence>
<feature type="transmembrane region" description="Helical" evidence="7">
    <location>
        <begin position="118"/>
        <end position="138"/>
    </location>
</feature>